<reference evidence="2" key="1">
    <citation type="journal article" date="2019" name="Int. J. Syst. Evol. Microbiol.">
        <title>The Global Catalogue of Microorganisms (GCM) 10K type strain sequencing project: providing services to taxonomists for standard genome sequencing and annotation.</title>
        <authorList>
            <consortium name="The Broad Institute Genomics Platform"/>
            <consortium name="The Broad Institute Genome Sequencing Center for Infectious Disease"/>
            <person name="Wu L."/>
            <person name="Ma J."/>
        </authorList>
    </citation>
    <scope>NUCLEOTIDE SEQUENCE [LARGE SCALE GENOMIC DNA]</scope>
    <source>
        <strain evidence="2">IBRC-M 10703</strain>
    </source>
</reference>
<comment type="caution">
    <text evidence="1">The sequence shown here is derived from an EMBL/GenBank/DDBJ whole genome shotgun (WGS) entry which is preliminary data.</text>
</comment>
<sequence length="43" mass="4888">MRKVLLALFATIIVVIGFVGYNDLTETPDEVIEEKDYSTEIKL</sequence>
<dbReference type="Proteomes" id="UP001595772">
    <property type="component" value="Unassembled WGS sequence"/>
</dbReference>
<evidence type="ECO:0000313" key="1">
    <source>
        <dbReference type="EMBL" id="MFC4023471.1"/>
    </source>
</evidence>
<gene>
    <name evidence="1" type="ORF">ACFOUV_06480</name>
</gene>
<evidence type="ECO:0000313" key="2">
    <source>
        <dbReference type="Proteomes" id="UP001595772"/>
    </source>
</evidence>
<organism evidence="1 2">
    <name type="scientific">Oceanobacillus longus</name>
    <dbReference type="NCBI Taxonomy" id="930120"/>
    <lineage>
        <taxon>Bacteria</taxon>
        <taxon>Bacillati</taxon>
        <taxon>Bacillota</taxon>
        <taxon>Bacilli</taxon>
        <taxon>Bacillales</taxon>
        <taxon>Bacillaceae</taxon>
        <taxon>Oceanobacillus</taxon>
    </lineage>
</organism>
<protein>
    <submittedName>
        <fullName evidence="1">Uncharacterized protein</fullName>
    </submittedName>
</protein>
<name>A0ABV8GX01_9BACI</name>
<keyword evidence="2" id="KW-1185">Reference proteome</keyword>
<dbReference type="RefSeq" id="WP_379495976.1">
    <property type="nucleotide sequence ID" value="NZ_JBHSAO010000003.1"/>
</dbReference>
<accession>A0ABV8GX01</accession>
<dbReference type="EMBL" id="JBHSAO010000003">
    <property type="protein sequence ID" value="MFC4023471.1"/>
    <property type="molecule type" value="Genomic_DNA"/>
</dbReference>
<proteinExistence type="predicted"/>